<dbReference type="InterPro" id="IPR006578">
    <property type="entry name" value="MADF-dom"/>
</dbReference>
<reference evidence="2" key="1">
    <citation type="submission" date="2019-12" db="EMBL/GenBank/DDBJ databases">
        <title>An insight into the sialome of adult female Ixodes ricinus ticks feeding for 6 days.</title>
        <authorList>
            <person name="Perner J."/>
            <person name="Ribeiro J.M.C."/>
        </authorList>
    </citation>
    <scope>NUCLEOTIDE SEQUENCE</scope>
    <source>
        <strain evidence="2">Semi-engorged</strain>
        <tissue evidence="2">Salivary glands</tissue>
    </source>
</reference>
<dbReference type="EMBL" id="GIFC01015506">
    <property type="protein sequence ID" value="MXU97589.1"/>
    <property type="molecule type" value="Transcribed_RNA"/>
</dbReference>
<dbReference type="GO" id="GO:0005634">
    <property type="term" value="C:nucleus"/>
    <property type="evidence" value="ECO:0007669"/>
    <property type="project" value="TreeGrafter"/>
</dbReference>
<dbReference type="GO" id="GO:0005667">
    <property type="term" value="C:transcription regulator complex"/>
    <property type="evidence" value="ECO:0007669"/>
    <property type="project" value="TreeGrafter"/>
</dbReference>
<feature type="domain" description="MADF" evidence="1">
    <location>
        <begin position="13"/>
        <end position="109"/>
    </location>
</feature>
<dbReference type="AlphaFoldDB" id="A0A6B0V6G4"/>
<sequence>MCGRPRVPFDMHSFLDMIETFPFLYDKRHTNFKNKNLKRGVWTEIGDQFGLNGPFGSGPVAEAKFKNARDKYTRIKTEIRSAKRGDASGIIRVKWPYFGRLQKMIDPGFAGRIILKNPVAIATTSIGDSSIDAAAPTSAPVVILRNAAIASVAPTVPSPAIPTVPAPTVPAPTPTFDHCLEPQPEQGTAVEFEDNTSRDPYDETMRFCVQSLKALQENRVERETHSHDSVHLHCMLLASQIRTLTPEEQIDALHEIDQVVYGYQKRAMQNGASSDHTYS</sequence>
<accession>A0A6B0V6G4</accession>
<dbReference type="InterPro" id="IPR039353">
    <property type="entry name" value="TF_Adf1"/>
</dbReference>
<dbReference type="PANTHER" id="PTHR12243">
    <property type="entry name" value="MADF DOMAIN TRANSCRIPTION FACTOR"/>
    <property type="match status" value="1"/>
</dbReference>
<organism evidence="2">
    <name type="scientific">Ixodes ricinus</name>
    <name type="common">Common tick</name>
    <name type="synonym">Acarus ricinus</name>
    <dbReference type="NCBI Taxonomy" id="34613"/>
    <lineage>
        <taxon>Eukaryota</taxon>
        <taxon>Metazoa</taxon>
        <taxon>Ecdysozoa</taxon>
        <taxon>Arthropoda</taxon>
        <taxon>Chelicerata</taxon>
        <taxon>Arachnida</taxon>
        <taxon>Acari</taxon>
        <taxon>Parasitiformes</taxon>
        <taxon>Ixodida</taxon>
        <taxon>Ixodoidea</taxon>
        <taxon>Ixodidae</taxon>
        <taxon>Ixodinae</taxon>
        <taxon>Ixodes</taxon>
    </lineage>
</organism>
<dbReference type="PROSITE" id="PS51029">
    <property type="entry name" value="MADF"/>
    <property type="match status" value="1"/>
</dbReference>
<dbReference type="GO" id="GO:0006357">
    <property type="term" value="P:regulation of transcription by RNA polymerase II"/>
    <property type="evidence" value="ECO:0007669"/>
    <property type="project" value="TreeGrafter"/>
</dbReference>
<evidence type="ECO:0000313" key="2">
    <source>
        <dbReference type="EMBL" id="MXU97589.1"/>
    </source>
</evidence>
<protein>
    <submittedName>
        <fullName evidence="2">Putative alcohol dehydrogenase transcription factor myb/sant-like protein</fullName>
    </submittedName>
</protein>
<evidence type="ECO:0000259" key="1">
    <source>
        <dbReference type="PROSITE" id="PS51029"/>
    </source>
</evidence>
<dbReference type="Pfam" id="PF10545">
    <property type="entry name" value="MADF_DNA_bdg"/>
    <property type="match status" value="1"/>
</dbReference>
<proteinExistence type="predicted"/>
<dbReference type="SMART" id="SM00595">
    <property type="entry name" value="MADF"/>
    <property type="match status" value="1"/>
</dbReference>
<dbReference type="PANTHER" id="PTHR12243:SF69">
    <property type="entry name" value="SI:CH73-59F11.3"/>
    <property type="match status" value="1"/>
</dbReference>
<name>A0A6B0V6G4_IXORI</name>